<sequence>MAKSLTGFEITRDGETYRLRFELDGGETVELTASYEQLDLIAEEIDRQLDADEEDVLSADETD</sequence>
<keyword evidence="2" id="KW-1185">Reference proteome</keyword>
<protein>
    <submittedName>
        <fullName evidence="1">Uncharacterized protein</fullName>
    </submittedName>
</protein>
<organism evidence="1 2">
    <name type="scientific">Sphingomonas morindae</name>
    <dbReference type="NCBI Taxonomy" id="1541170"/>
    <lineage>
        <taxon>Bacteria</taxon>
        <taxon>Pseudomonadati</taxon>
        <taxon>Pseudomonadota</taxon>
        <taxon>Alphaproteobacteria</taxon>
        <taxon>Sphingomonadales</taxon>
        <taxon>Sphingomonadaceae</taxon>
        <taxon>Sphingomonas</taxon>
    </lineage>
</organism>
<dbReference type="Proteomes" id="UP001056937">
    <property type="component" value="Chromosome 1"/>
</dbReference>
<dbReference type="RefSeq" id="WP_252167874.1">
    <property type="nucleotide sequence ID" value="NZ_CP084930.1"/>
</dbReference>
<evidence type="ECO:0000313" key="2">
    <source>
        <dbReference type="Proteomes" id="UP001056937"/>
    </source>
</evidence>
<evidence type="ECO:0000313" key="1">
    <source>
        <dbReference type="EMBL" id="USI74068.1"/>
    </source>
</evidence>
<proteinExistence type="predicted"/>
<name>A0ABY4XAT2_9SPHN</name>
<dbReference type="EMBL" id="CP084930">
    <property type="protein sequence ID" value="USI74068.1"/>
    <property type="molecule type" value="Genomic_DNA"/>
</dbReference>
<gene>
    <name evidence="1" type="ORF">LHA26_06295</name>
</gene>
<accession>A0ABY4XAT2</accession>
<reference evidence="1" key="1">
    <citation type="journal article" date="2022" name="Toxins">
        <title>Genomic Analysis of Sphingopyxis sp. USTB-05 for Biodegrading Cyanobacterial Hepatotoxins.</title>
        <authorList>
            <person name="Liu C."/>
            <person name="Xu Q."/>
            <person name="Zhao Z."/>
            <person name="Zhang H."/>
            <person name="Liu X."/>
            <person name="Yin C."/>
            <person name="Liu Y."/>
            <person name="Yan H."/>
        </authorList>
    </citation>
    <scope>NUCLEOTIDE SEQUENCE</scope>
    <source>
        <strain evidence="1">NBD5</strain>
    </source>
</reference>